<evidence type="ECO:0000313" key="2">
    <source>
        <dbReference type="EMBL" id="KAI0530988.1"/>
    </source>
</evidence>
<comment type="caution">
    <text evidence="2">The sequence shown here is derived from an EMBL/GenBank/DDBJ whole genome shotgun (WGS) entry which is preliminary data.</text>
</comment>
<organism evidence="2 3">
    <name type="scientific">Dendrobium nobile</name>
    <name type="common">Orchid</name>
    <dbReference type="NCBI Taxonomy" id="94219"/>
    <lineage>
        <taxon>Eukaryota</taxon>
        <taxon>Viridiplantae</taxon>
        <taxon>Streptophyta</taxon>
        <taxon>Embryophyta</taxon>
        <taxon>Tracheophyta</taxon>
        <taxon>Spermatophyta</taxon>
        <taxon>Magnoliopsida</taxon>
        <taxon>Liliopsida</taxon>
        <taxon>Asparagales</taxon>
        <taxon>Orchidaceae</taxon>
        <taxon>Epidendroideae</taxon>
        <taxon>Malaxideae</taxon>
        <taxon>Dendrobiinae</taxon>
        <taxon>Dendrobium</taxon>
    </lineage>
</organism>
<protein>
    <submittedName>
        <fullName evidence="2">Uncharacterized protein</fullName>
    </submittedName>
</protein>
<keyword evidence="3" id="KW-1185">Reference proteome</keyword>
<gene>
    <name evidence="2" type="ORF">KFK09_000537</name>
</gene>
<feature type="compositionally biased region" description="Basic and acidic residues" evidence="1">
    <location>
        <begin position="54"/>
        <end position="63"/>
    </location>
</feature>
<sequence>MVVRHAKLYGPARFWRGSFHDQFFQALAVSLIPRFSFLPHASKQPLPPLLPPSKQKEEEDGLFKDPATFSHSAKEET</sequence>
<feature type="region of interest" description="Disordered" evidence="1">
    <location>
        <begin position="45"/>
        <end position="77"/>
    </location>
</feature>
<evidence type="ECO:0000256" key="1">
    <source>
        <dbReference type="SAM" id="MobiDB-lite"/>
    </source>
</evidence>
<accession>A0A8T3C8X6</accession>
<reference evidence="2" key="1">
    <citation type="journal article" date="2022" name="Front. Genet.">
        <title>Chromosome-Scale Assembly of the Dendrobium nobile Genome Provides Insights Into the Molecular Mechanism of the Biosynthesis of the Medicinal Active Ingredient of Dendrobium.</title>
        <authorList>
            <person name="Xu Q."/>
            <person name="Niu S.-C."/>
            <person name="Li K.-L."/>
            <person name="Zheng P.-J."/>
            <person name="Zhang X.-J."/>
            <person name="Jia Y."/>
            <person name="Liu Y."/>
            <person name="Niu Y.-X."/>
            <person name="Yu L.-H."/>
            <person name="Chen D.-F."/>
            <person name="Zhang G.-Q."/>
        </authorList>
    </citation>
    <scope>NUCLEOTIDE SEQUENCE</scope>
    <source>
        <tissue evidence="2">Leaf</tissue>
    </source>
</reference>
<dbReference type="Proteomes" id="UP000829196">
    <property type="component" value="Unassembled WGS sequence"/>
</dbReference>
<dbReference type="EMBL" id="JAGYWB010000001">
    <property type="protein sequence ID" value="KAI0530988.1"/>
    <property type="molecule type" value="Genomic_DNA"/>
</dbReference>
<proteinExistence type="predicted"/>
<name>A0A8T3C8X6_DENNO</name>
<dbReference type="AlphaFoldDB" id="A0A8T3C8X6"/>
<evidence type="ECO:0000313" key="3">
    <source>
        <dbReference type="Proteomes" id="UP000829196"/>
    </source>
</evidence>